<dbReference type="EMBL" id="EU643483">
    <property type="protein sequence ID" value="ACD54738.1"/>
    <property type="molecule type" value="Genomic_DNA"/>
</dbReference>
<name>B3G4J9_ADIVA</name>
<accession>B3G4J9</accession>
<protein>
    <submittedName>
        <fullName evidence="2">Uncharacterized protein</fullName>
    </submittedName>
</protein>
<sequence>MAPSTMNLDITILPPDVLSLCDEPFYELVSKLAGPVEAKLLQVQGVRSVYSLLFIDDIFDILKYQCKELDEIKKKVCLRSDDNQQIIKPGCKSNLKYFTQLLRLKNQEHMKAIGLMIKSKRSSNDDGDGNISTIQSSLQALSESSSISQDTSAISTPSLPTTTITTSK</sequence>
<reference evidence="2" key="1">
    <citation type="journal article" date="2008" name="Science">
        <title>Massive horizontal gene transfer in bdelloid rotifers.</title>
        <authorList>
            <person name="Gladyshev E.A."/>
            <person name="Meselson M.S."/>
            <person name="Arkhipova I.R."/>
        </authorList>
    </citation>
    <scope>NUCLEOTIDE SEQUENCE</scope>
</reference>
<organism evidence="2">
    <name type="scientific">Adineta vaga</name>
    <name type="common">Rotifer</name>
    <name type="synonym">Callidina vaga</name>
    <dbReference type="NCBI Taxonomy" id="104782"/>
    <lineage>
        <taxon>Eukaryota</taxon>
        <taxon>Metazoa</taxon>
        <taxon>Spiralia</taxon>
        <taxon>Gnathifera</taxon>
        <taxon>Rotifera</taxon>
        <taxon>Eurotatoria</taxon>
        <taxon>Bdelloidea</taxon>
        <taxon>Adinetida</taxon>
        <taxon>Adinetidae</taxon>
        <taxon>Adineta</taxon>
    </lineage>
</organism>
<evidence type="ECO:0000313" key="2">
    <source>
        <dbReference type="EMBL" id="ACD54738.1"/>
    </source>
</evidence>
<evidence type="ECO:0000256" key="1">
    <source>
        <dbReference type="SAM" id="MobiDB-lite"/>
    </source>
</evidence>
<proteinExistence type="predicted"/>
<feature type="region of interest" description="Disordered" evidence="1">
    <location>
        <begin position="142"/>
        <end position="168"/>
    </location>
</feature>
<dbReference type="AlphaFoldDB" id="B3G4J9"/>